<dbReference type="VEuPathDB" id="TrichDB:TRFO_05604"/>
<keyword evidence="3" id="KW-1185">Reference proteome</keyword>
<sequence>MSEVGSHLSDDNDVTEMLAERENELENLLSQMDQLQSEVDEYHQKLSEMNLEVAKSKQEQAKIKLINRNIGVEPAQHRHKKVNDDLFEGEHLDLIKSKRDEIAHLTEQINQLQIAIQPIDDLVADLQQQNAILLCEKSSTQSLLQKLTSDKKRLTQDCIDCQDHIRELNVSILNQERVAKDVETIVGGLIQRRDAIYSQSDPKSELQQKIKALRVQTELLQIKNEEMQDDIANFEDNINEYQSDIDYQLKTMKGRINWDREKTKLQSELTSVQKQLEEKKSETKEIITQINASENRLKKLKPIIQKWSNEFRTRKIQPNDDEDIDALLAQCKKTELSSTKTNRSSNQELTNLIIENEHLEAKINSSRELLAKAMNKFALEKAELKKEIKNSRTKSFEDEHQFVEQIKKLKIKSARIPQRK</sequence>
<dbReference type="AlphaFoldDB" id="A0A1J4K4M9"/>
<reference evidence="2" key="1">
    <citation type="submission" date="2016-10" db="EMBL/GenBank/DDBJ databases">
        <authorList>
            <person name="Benchimol M."/>
            <person name="Almeida L.G."/>
            <person name="Vasconcelos A.T."/>
            <person name="Perreira-Neves A."/>
            <person name="Rosa I.A."/>
            <person name="Tasca T."/>
            <person name="Bogo M.R."/>
            <person name="de Souza W."/>
        </authorList>
    </citation>
    <scope>NUCLEOTIDE SEQUENCE [LARGE SCALE GENOMIC DNA]</scope>
    <source>
        <strain evidence="2">K</strain>
    </source>
</reference>
<comment type="caution">
    <text evidence="2">The sequence shown here is derived from an EMBL/GenBank/DDBJ whole genome shotgun (WGS) entry which is preliminary data.</text>
</comment>
<feature type="coiled-coil region" evidence="1">
    <location>
        <begin position="203"/>
        <end position="296"/>
    </location>
</feature>
<evidence type="ECO:0000313" key="2">
    <source>
        <dbReference type="EMBL" id="OHT06401.1"/>
    </source>
</evidence>
<accession>A0A1J4K4M9</accession>
<name>A0A1J4K4M9_9EUKA</name>
<dbReference type="GeneID" id="94827296"/>
<dbReference type="Proteomes" id="UP000179807">
    <property type="component" value="Unassembled WGS sequence"/>
</dbReference>
<keyword evidence="1" id="KW-0175">Coiled coil</keyword>
<organism evidence="2 3">
    <name type="scientific">Tritrichomonas foetus</name>
    <dbReference type="NCBI Taxonomy" id="1144522"/>
    <lineage>
        <taxon>Eukaryota</taxon>
        <taxon>Metamonada</taxon>
        <taxon>Parabasalia</taxon>
        <taxon>Tritrichomonadida</taxon>
        <taxon>Tritrichomonadidae</taxon>
        <taxon>Tritrichomonas</taxon>
    </lineage>
</organism>
<evidence type="ECO:0000313" key="3">
    <source>
        <dbReference type="Proteomes" id="UP000179807"/>
    </source>
</evidence>
<dbReference type="RefSeq" id="XP_068359537.1">
    <property type="nucleotide sequence ID" value="XM_068492592.1"/>
</dbReference>
<dbReference type="SUPFAM" id="SSF90257">
    <property type="entry name" value="Myosin rod fragments"/>
    <property type="match status" value="1"/>
</dbReference>
<protein>
    <submittedName>
        <fullName evidence="2">Uncharacterized protein</fullName>
    </submittedName>
</protein>
<feature type="coiled-coil region" evidence="1">
    <location>
        <begin position="342"/>
        <end position="399"/>
    </location>
</feature>
<proteinExistence type="predicted"/>
<feature type="coiled-coil region" evidence="1">
    <location>
        <begin position="18"/>
        <end position="59"/>
    </location>
</feature>
<gene>
    <name evidence="2" type="ORF">TRFO_05604</name>
</gene>
<dbReference type="EMBL" id="MLAK01000727">
    <property type="protein sequence ID" value="OHT06401.1"/>
    <property type="molecule type" value="Genomic_DNA"/>
</dbReference>
<evidence type="ECO:0000256" key="1">
    <source>
        <dbReference type="SAM" id="Coils"/>
    </source>
</evidence>